<dbReference type="EMBL" id="JAMQCR010000001">
    <property type="protein sequence ID" value="MCM2531663.1"/>
    <property type="molecule type" value="Genomic_DNA"/>
</dbReference>
<reference evidence="1 2" key="1">
    <citation type="submission" date="2022-06" db="EMBL/GenBank/DDBJ databases">
        <authorList>
            <person name="Jeon C.O."/>
        </authorList>
    </citation>
    <scope>NUCLEOTIDE SEQUENCE [LARGE SCALE GENOMIC DNA]</scope>
    <source>
        <strain evidence="1 2">KCTC 13943</strain>
    </source>
</reference>
<gene>
    <name evidence="1" type="ORF">NDK43_03650</name>
</gene>
<evidence type="ECO:0000313" key="1">
    <source>
        <dbReference type="EMBL" id="MCM2531663.1"/>
    </source>
</evidence>
<comment type="caution">
    <text evidence="1">The sequence shown here is derived from an EMBL/GenBank/DDBJ whole genome shotgun (WGS) entry which is preliminary data.</text>
</comment>
<protein>
    <submittedName>
        <fullName evidence="1">Uncharacterized protein</fullName>
    </submittedName>
</protein>
<dbReference type="Proteomes" id="UP001523262">
    <property type="component" value="Unassembled WGS sequence"/>
</dbReference>
<keyword evidence="2" id="KW-1185">Reference proteome</keyword>
<evidence type="ECO:0000313" key="2">
    <source>
        <dbReference type="Proteomes" id="UP001523262"/>
    </source>
</evidence>
<proteinExistence type="predicted"/>
<organism evidence="1 2">
    <name type="scientific">Neobacillus pocheonensis</name>
    <dbReference type="NCBI Taxonomy" id="363869"/>
    <lineage>
        <taxon>Bacteria</taxon>
        <taxon>Bacillati</taxon>
        <taxon>Bacillota</taxon>
        <taxon>Bacilli</taxon>
        <taxon>Bacillales</taxon>
        <taxon>Bacillaceae</taxon>
        <taxon>Neobacillus</taxon>
    </lineage>
</organism>
<sequence length="239" mass="27610">MTIKGFGTRIKMGEDKELERIYNEEYKLPVLTQKKKFLPETSWKGKVDLGWLHFNNDQHLETGFKADKEFVFSVIRAQMKLFLNSAGNGNGSKKDITEEQAISFELWVNQCKTFKEIAEILQVSSQMIARYLTKLFVLIDLTLSSGINIKSKLLEPFFTPAIRALMVAKERRKGFRVSKQTKEKRHTEWALNQPEFVFTNQAGDTIEKVMTDTFKKIPLLVSTETGENKYDSRGVRIGW</sequence>
<name>A0ABT0W5P5_9BACI</name>
<accession>A0ABT0W5P5</accession>